<name>A0ABU6UJY1_9FABA</name>
<reference evidence="1 2" key="1">
    <citation type="journal article" date="2023" name="Plants (Basel)">
        <title>Bridging the Gap: Combining Genomics and Transcriptomics Approaches to Understand Stylosanthes scabra, an Orphan Legume from the Brazilian Caatinga.</title>
        <authorList>
            <person name="Ferreira-Neto J.R.C."/>
            <person name="da Silva M.D."/>
            <person name="Binneck E."/>
            <person name="de Melo N.F."/>
            <person name="da Silva R.H."/>
            <person name="de Melo A.L.T.M."/>
            <person name="Pandolfi V."/>
            <person name="Bustamante F.O."/>
            <person name="Brasileiro-Vidal A.C."/>
            <person name="Benko-Iseppon A.M."/>
        </authorList>
    </citation>
    <scope>NUCLEOTIDE SEQUENCE [LARGE SCALE GENOMIC DNA]</scope>
    <source>
        <tissue evidence="1">Leaves</tissue>
    </source>
</reference>
<evidence type="ECO:0000313" key="2">
    <source>
        <dbReference type="Proteomes" id="UP001341840"/>
    </source>
</evidence>
<evidence type="ECO:0000313" key="1">
    <source>
        <dbReference type="EMBL" id="MED6161521.1"/>
    </source>
</evidence>
<dbReference type="Gene3D" id="3.80.10.10">
    <property type="entry name" value="Ribonuclease Inhibitor"/>
    <property type="match status" value="1"/>
</dbReference>
<gene>
    <name evidence="1" type="ORF">PIB30_061557</name>
</gene>
<dbReference type="EMBL" id="JASCZI010121388">
    <property type="protein sequence ID" value="MED6161521.1"/>
    <property type="molecule type" value="Genomic_DNA"/>
</dbReference>
<proteinExistence type="predicted"/>
<keyword evidence="2" id="KW-1185">Reference proteome</keyword>
<sequence length="91" mass="9904">MVQCLGYMKWTKILGAGSLTTNGANHVRGIHLWGEVGNSKPILRIRGSLFGNNLIGPVPPEVGNIATLLELDLSYNEFTSPSQPRCQLQDV</sequence>
<comment type="caution">
    <text evidence="1">The sequence shown here is derived from an EMBL/GenBank/DDBJ whole genome shotgun (WGS) entry which is preliminary data.</text>
</comment>
<protein>
    <submittedName>
        <fullName evidence="1">Uncharacterized protein</fullName>
    </submittedName>
</protein>
<dbReference type="Proteomes" id="UP001341840">
    <property type="component" value="Unassembled WGS sequence"/>
</dbReference>
<dbReference type="InterPro" id="IPR032675">
    <property type="entry name" value="LRR_dom_sf"/>
</dbReference>
<accession>A0ABU6UJY1</accession>
<organism evidence="1 2">
    <name type="scientific">Stylosanthes scabra</name>
    <dbReference type="NCBI Taxonomy" id="79078"/>
    <lineage>
        <taxon>Eukaryota</taxon>
        <taxon>Viridiplantae</taxon>
        <taxon>Streptophyta</taxon>
        <taxon>Embryophyta</taxon>
        <taxon>Tracheophyta</taxon>
        <taxon>Spermatophyta</taxon>
        <taxon>Magnoliopsida</taxon>
        <taxon>eudicotyledons</taxon>
        <taxon>Gunneridae</taxon>
        <taxon>Pentapetalae</taxon>
        <taxon>rosids</taxon>
        <taxon>fabids</taxon>
        <taxon>Fabales</taxon>
        <taxon>Fabaceae</taxon>
        <taxon>Papilionoideae</taxon>
        <taxon>50 kb inversion clade</taxon>
        <taxon>dalbergioids sensu lato</taxon>
        <taxon>Dalbergieae</taxon>
        <taxon>Pterocarpus clade</taxon>
        <taxon>Stylosanthes</taxon>
    </lineage>
</organism>